<geneLocation type="plasmid" evidence="2">
    <name>unnamed1</name>
</geneLocation>
<proteinExistence type="predicted"/>
<dbReference type="RefSeq" id="WP_267887521.1">
    <property type="nucleotide sequence ID" value="NZ_CP165728.1"/>
</dbReference>
<name>A0AB39YL84_9ACTN</name>
<evidence type="ECO:0000313" key="2">
    <source>
        <dbReference type="EMBL" id="XDV69337.1"/>
    </source>
</evidence>
<accession>A0AB39YL84</accession>
<evidence type="ECO:0000256" key="1">
    <source>
        <dbReference type="SAM" id="MobiDB-lite"/>
    </source>
</evidence>
<dbReference type="AlphaFoldDB" id="A0AB39YL84"/>
<sequence>MTQNKMDQQAVQTNNKPAAENKASISSRISKYGKYDRLEG</sequence>
<dbReference type="EMBL" id="CP165728">
    <property type="protein sequence ID" value="XDV69337.1"/>
    <property type="molecule type" value="Genomic_DNA"/>
</dbReference>
<protein>
    <submittedName>
        <fullName evidence="2">Uncharacterized protein</fullName>
    </submittedName>
</protein>
<gene>
    <name evidence="2" type="ORF">AB5J51_41125</name>
</gene>
<feature type="region of interest" description="Disordered" evidence="1">
    <location>
        <begin position="1"/>
        <end position="40"/>
    </location>
</feature>
<keyword evidence="2" id="KW-0614">Plasmid</keyword>
<feature type="compositionally biased region" description="Polar residues" evidence="1">
    <location>
        <begin position="1"/>
        <end position="16"/>
    </location>
</feature>
<organism evidence="2">
    <name type="scientific">Streptomyces sp. R33</name>
    <dbReference type="NCBI Taxonomy" id="3238629"/>
    <lineage>
        <taxon>Bacteria</taxon>
        <taxon>Bacillati</taxon>
        <taxon>Actinomycetota</taxon>
        <taxon>Actinomycetes</taxon>
        <taxon>Kitasatosporales</taxon>
        <taxon>Streptomycetaceae</taxon>
        <taxon>Streptomyces</taxon>
    </lineage>
</organism>
<reference evidence="2" key="1">
    <citation type="submission" date="2024-08" db="EMBL/GenBank/DDBJ databases">
        <authorList>
            <person name="Yu S.T."/>
        </authorList>
    </citation>
    <scope>NUCLEOTIDE SEQUENCE</scope>
    <source>
        <strain evidence="2">R33</strain>
        <plasmid evidence="2">unnamed1</plasmid>
    </source>
</reference>